<dbReference type="PROSITE" id="PS51155">
    <property type="entry name" value="CHIT_BIND_RR_2"/>
    <property type="match status" value="1"/>
</dbReference>
<gene>
    <name evidence="5" type="primary">CUD2_6</name>
    <name evidence="5" type="ORF">FJT64_003776</name>
</gene>
<dbReference type="GO" id="GO:0062129">
    <property type="term" value="C:chitin-based extracellular matrix"/>
    <property type="evidence" value="ECO:0007669"/>
    <property type="project" value="TreeGrafter"/>
</dbReference>
<comment type="caution">
    <text evidence="5">The sequence shown here is derived from an EMBL/GenBank/DDBJ whole genome shotgun (WGS) entry which is preliminary data.</text>
</comment>
<feature type="region of interest" description="Disordered" evidence="3">
    <location>
        <begin position="292"/>
        <end position="330"/>
    </location>
</feature>
<dbReference type="GO" id="GO:0008010">
    <property type="term" value="F:structural constituent of chitin-based larval cuticle"/>
    <property type="evidence" value="ECO:0007669"/>
    <property type="project" value="TreeGrafter"/>
</dbReference>
<dbReference type="AlphaFoldDB" id="A0A6A4W579"/>
<dbReference type="OrthoDB" id="6493579at2759"/>
<feature type="compositionally biased region" description="Basic and acidic residues" evidence="3">
    <location>
        <begin position="306"/>
        <end position="324"/>
    </location>
</feature>
<dbReference type="PANTHER" id="PTHR10380">
    <property type="entry name" value="CUTICLE PROTEIN"/>
    <property type="match status" value="1"/>
</dbReference>
<dbReference type="InterPro" id="IPR000618">
    <property type="entry name" value="Insect_cuticle"/>
</dbReference>
<evidence type="ECO:0000256" key="1">
    <source>
        <dbReference type="ARBA" id="ARBA00022460"/>
    </source>
</evidence>
<evidence type="ECO:0000256" key="3">
    <source>
        <dbReference type="SAM" id="MobiDB-lite"/>
    </source>
</evidence>
<dbReference type="Pfam" id="PF00379">
    <property type="entry name" value="Chitin_bind_4"/>
    <property type="match status" value="1"/>
</dbReference>
<feature type="region of interest" description="Disordered" evidence="3">
    <location>
        <begin position="385"/>
        <end position="409"/>
    </location>
</feature>
<evidence type="ECO:0000256" key="4">
    <source>
        <dbReference type="SAM" id="SignalP"/>
    </source>
</evidence>
<feature type="region of interest" description="Disordered" evidence="3">
    <location>
        <begin position="180"/>
        <end position="209"/>
    </location>
</feature>
<feature type="compositionally biased region" description="Polar residues" evidence="3">
    <location>
        <begin position="91"/>
        <end position="103"/>
    </location>
</feature>
<proteinExistence type="predicted"/>
<evidence type="ECO:0000313" key="5">
    <source>
        <dbReference type="EMBL" id="KAF0298914.1"/>
    </source>
</evidence>
<dbReference type="InterPro" id="IPR050468">
    <property type="entry name" value="Cuticle_Struct_Prot"/>
</dbReference>
<dbReference type="Proteomes" id="UP000440578">
    <property type="component" value="Unassembled WGS sequence"/>
</dbReference>
<protein>
    <submittedName>
        <fullName evidence="5">Endocuticle structural glycoprotein SgAbd-2</fullName>
    </submittedName>
</protein>
<feature type="signal peptide" evidence="4">
    <location>
        <begin position="1"/>
        <end position="15"/>
    </location>
</feature>
<organism evidence="5 6">
    <name type="scientific">Amphibalanus amphitrite</name>
    <name type="common">Striped barnacle</name>
    <name type="synonym">Balanus amphitrite</name>
    <dbReference type="NCBI Taxonomy" id="1232801"/>
    <lineage>
        <taxon>Eukaryota</taxon>
        <taxon>Metazoa</taxon>
        <taxon>Ecdysozoa</taxon>
        <taxon>Arthropoda</taxon>
        <taxon>Crustacea</taxon>
        <taxon>Multicrustacea</taxon>
        <taxon>Cirripedia</taxon>
        <taxon>Thoracica</taxon>
        <taxon>Thoracicalcarea</taxon>
        <taxon>Balanomorpha</taxon>
        <taxon>Balanoidea</taxon>
        <taxon>Balanidae</taxon>
        <taxon>Amphibalaninae</taxon>
        <taxon>Amphibalanus</taxon>
    </lineage>
</organism>
<name>A0A6A4W579_AMPAM</name>
<feature type="chain" id="PRO_5025679850" evidence="4">
    <location>
        <begin position="16"/>
        <end position="426"/>
    </location>
</feature>
<feature type="region of interest" description="Disordered" evidence="3">
    <location>
        <begin position="44"/>
        <end position="103"/>
    </location>
</feature>
<accession>A0A6A4W579</accession>
<dbReference type="PANTHER" id="PTHR10380:SF173">
    <property type="entry name" value="CUTICULAR PROTEIN 47EF, ISOFORM C-RELATED"/>
    <property type="match status" value="1"/>
</dbReference>
<evidence type="ECO:0000313" key="6">
    <source>
        <dbReference type="Proteomes" id="UP000440578"/>
    </source>
</evidence>
<dbReference type="PRINTS" id="PR00947">
    <property type="entry name" value="CUTICLE"/>
</dbReference>
<reference evidence="5 6" key="1">
    <citation type="submission" date="2019-07" db="EMBL/GenBank/DDBJ databases">
        <title>Draft genome assembly of a fouling barnacle, Amphibalanus amphitrite (Darwin, 1854): The first reference genome for Thecostraca.</title>
        <authorList>
            <person name="Kim W."/>
        </authorList>
    </citation>
    <scope>NUCLEOTIDE SEQUENCE [LARGE SCALE GENOMIC DNA]</scope>
    <source>
        <strain evidence="5">SNU_AA5</strain>
        <tissue evidence="5">Soma without cirri and trophi</tissue>
    </source>
</reference>
<keyword evidence="1 2" id="KW-0193">Cuticle</keyword>
<keyword evidence="4" id="KW-0732">Signal</keyword>
<keyword evidence="6" id="KW-1185">Reference proteome</keyword>
<sequence>MHPLLVFALVQCAAALPLDEGLLEPSGIIVAVRDSAEEVSTALEGSGFADGDVEGSGELETNLEGSGSPEPDGHRVPVSAQAASEAPPVQAHSQQAVPSTAQQIRSQTYENNNGNFSYSYSTGDGTSVGAVGHQRRIGDGVGTVMRGHYSYLAPNGRHVNITWVADEGGFRAFGDAVPTPPAAVGSPPSLTAVSAASGGGERPTTSAQAKLDTEKGALGIAPVSDDLEGPATGADDSSADSAALTEDVLSAAATTPVRVGKLLLASEKGRVPVLADITEAAFVTTAIFSTDENSENRSEAAVAYEPDTKEAEEPNEEVEPKSDEGVAQESDIELAQESDIELTQESGIELAQKSDAVSLTSDDVGGFTAADPPSIVYRVEGILLGSDADGGHPATEAQPLSSDRADAAGAHTSSVLGALELLARLS</sequence>
<dbReference type="EMBL" id="VIIS01001403">
    <property type="protein sequence ID" value="KAF0298914.1"/>
    <property type="molecule type" value="Genomic_DNA"/>
</dbReference>
<evidence type="ECO:0000256" key="2">
    <source>
        <dbReference type="PROSITE-ProRule" id="PRU00497"/>
    </source>
</evidence>